<feature type="domain" description="Nucleotidyl transferase" evidence="1">
    <location>
        <begin position="2"/>
        <end position="235"/>
    </location>
</feature>
<dbReference type="STRING" id="633440.SAMN05421869_104503"/>
<dbReference type="AlphaFoldDB" id="A0A1G8IIB8"/>
<dbReference type="Proteomes" id="UP000199202">
    <property type="component" value="Unassembled WGS sequence"/>
</dbReference>
<dbReference type="GO" id="GO:0016740">
    <property type="term" value="F:transferase activity"/>
    <property type="evidence" value="ECO:0007669"/>
    <property type="project" value="UniProtKB-KW"/>
</dbReference>
<sequence>MKALVLAGGSGTRLRPFSYSMPKQLMPVANTPVLEHVLRGIRDLGITEVGLIVGDWAAEIAETVGDGSRFGQRITYLRQDQPRGLAHCVSVARGFLGEDDFAMYLGDNILLGSLGEVAEEFRARRPAAQVLVRSVADPRAFGVAELQPNGNVLRLVEKPEQPRSDLALIGVYFFTAAVHEAVAAIRPSARGELEITDAIQWLVESGRDVRASVYHGYWKDTGKIEDLLECNARLLSELRKDVAGQVDAVSRLQGEVSVAEGARVVRSWIAGPVVIGAGTLIEDSYIGPNTSIGRDCTVRSAGLTESIVLDGASISHVTGVRGSLIGRHATVGAGDRGDVHHRLVIGDHGRIEIAA</sequence>
<protein>
    <submittedName>
        <fullName evidence="3">Glucose-1-phosphate thymidylyltransferase</fullName>
    </submittedName>
</protein>
<evidence type="ECO:0000313" key="4">
    <source>
        <dbReference type="Proteomes" id="UP000199202"/>
    </source>
</evidence>
<keyword evidence="3" id="KW-0808">Transferase</keyword>
<feature type="domain" description="Mannose-1-phosphate guanyltransferase C-terminal" evidence="2">
    <location>
        <begin position="270"/>
        <end position="347"/>
    </location>
</feature>
<dbReference type="RefSeq" id="WP_090930951.1">
    <property type="nucleotide sequence ID" value="NZ_FNDJ01000004.1"/>
</dbReference>
<dbReference type="Gene3D" id="2.160.10.10">
    <property type="entry name" value="Hexapeptide repeat proteins"/>
    <property type="match status" value="1"/>
</dbReference>
<gene>
    <name evidence="3" type="ORF">SAMN05421869_104503</name>
</gene>
<name>A0A1G8IIB8_9ACTN</name>
<dbReference type="OrthoDB" id="9801810at2"/>
<dbReference type="EMBL" id="FNDJ01000004">
    <property type="protein sequence ID" value="SDI18749.1"/>
    <property type="molecule type" value="Genomic_DNA"/>
</dbReference>
<dbReference type="Gene3D" id="3.90.550.10">
    <property type="entry name" value="Spore Coat Polysaccharide Biosynthesis Protein SpsA, Chain A"/>
    <property type="match status" value="1"/>
</dbReference>
<keyword evidence="4" id="KW-1185">Reference proteome</keyword>
<accession>A0A1G8IIB8</accession>
<evidence type="ECO:0000313" key="3">
    <source>
        <dbReference type="EMBL" id="SDI18749.1"/>
    </source>
</evidence>
<dbReference type="CDD" id="cd04189">
    <property type="entry name" value="G1P_TT_long"/>
    <property type="match status" value="1"/>
</dbReference>
<dbReference type="Pfam" id="PF25087">
    <property type="entry name" value="GMPPB_C"/>
    <property type="match status" value="1"/>
</dbReference>
<dbReference type="InterPro" id="IPR029044">
    <property type="entry name" value="Nucleotide-diphossugar_trans"/>
</dbReference>
<dbReference type="InterPro" id="IPR005835">
    <property type="entry name" value="NTP_transferase_dom"/>
</dbReference>
<dbReference type="InterPro" id="IPR005908">
    <property type="entry name" value="G1P_thy_trans_l"/>
</dbReference>
<reference evidence="3 4" key="1">
    <citation type="submission" date="2016-10" db="EMBL/GenBank/DDBJ databases">
        <authorList>
            <person name="de Groot N.N."/>
        </authorList>
    </citation>
    <scope>NUCLEOTIDE SEQUENCE [LARGE SCALE GENOMIC DNA]</scope>
    <source>
        <strain evidence="3 4">CGMCC 4.6533</strain>
    </source>
</reference>
<evidence type="ECO:0000259" key="2">
    <source>
        <dbReference type="Pfam" id="PF25087"/>
    </source>
</evidence>
<dbReference type="Pfam" id="PF00483">
    <property type="entry name" value="NTP_transferase"/>
    <property type="match status" value="1"/>
</dbReference>
<dbReference type="InterPro" id="IPR056729">
    <property type="entry name" value="GMPPB_C"/>
</dbReference>
<dbReference type="PANTHER" id="PTHR42883">
    <property type="entry name" value="GLUCOSE-1-PHOSPHATE THYMIDYLTRANSFERASE"/>
    <property type="match status" value="1"/>
</dbReference>
<organism evidence="3 4">
    <name type="scientific">Nonomuraea jiangxiensis</name>
    <dbReference type="NCBI Taxonomy" id="633440"/>
    <lineage>
        <taxon>Bacteria</taxon>
        <taxon>Bacillati</taxon>
        <taxon>Actinomycetota</taxon>
        <taxon>Actinomycetes</taxon>
        <taxon>Streptosporangiales</taxon>
        <taxon>Streptosporangiaceae</taxon>
        <taxon>Nonomuraea</taxon>
    </lineage>
</organism>
<dbReference type="NCBIfam" id="TIGR01208">
    <property type="entry name" value="rmlA_long"/>
    <property type="match status" value="1"/>
</dbReference>
<dbReference type="PANTHER" id="PTHR42883:SF2">
    <property type="entry name" value="THYMIDYLYLTRANSFERASE"/>
    <property type="match status" value="1"/>
</dbReference>
<dbReference type="SUPFAM" id="SSF53448">
    <property type="entry name" value="Nucleotide-diphospho-sugar transferases"/>
    <property type="match status" value="1"/>
</dbReference>
<proteinExistence type="predicted"/>
<evidence type="ECO:0000259" key="1">
    <source>
        <dbReference type="Pfam" id="PF00483"/>
    </source>
</evidence>